<dbReference type="GO" id="GO:0005509">
    <property type="term" value="F:calcium ion binding"/>
    <property type="evidence" value="ECO:0007669"/>
    <property type="project" value="InterPro"/>
</dbReference>
<evidence type="ECO:0000313" key="4">
    <source>
        <dbReference type="Proteomes" id="UP000095280"/>
    </source>
</evidence>
<dbReference type="Gene3D" id="1.10.238.10">
    <property type="entry name" value="EF-hand"/>
    <property type="match status" value="2"/>
</dbReference>
<dbReference type="InterPro" id="IPR018247">
    <property type="entry name" value="EF_Hand_1_Ca_BS"/>
</dbReference>
<evidence type="ECO:0000259" key="3">
    <source>
        <dbReference type="PROSITE" id="PS50222"/>
    </source>
</evidence>
<reference evidence="5" key="1">
    <citation type="submission" date="2016-11" db="UniProtKB">
        <authorList>
            <consortium name="WormBaseParasite"/>
        </authorList>
    </citation>
    <scope>IDENTIFICATION</scope>
</reference>
<sequence length="122" mass="13325">MPDFAAAEESPAAGDSNTFRGIEDMTEEQQVNGEVFGLFDKDNSGSITTQELGTVMRALGQNPTEAELQDMIGEIDIDGNGIIDFEEFCILMGKRIKDTDTEAELKEAFRVRKIAILCLSTG</sequence>
<dbReference type="InterPro" id="IPR011992">
    <property type="entry name" value="EF-hand-dom_pair"/>
</dbReference>
<dbReference type="PANTHER" id="PTHR23048">
    <property type="entry name" value="MYOSIN LIGHT CHAIN 1, 3"/>
    <property type="match status" value="1"/>
</dbReference>
<dbReference type="GO" id="GO:0016460">
    <property type="term" value="C:myosin II complex"/>
    <property type="evidence" value="ECO:0007669"/>
    <property type="project" value="TreeGrafter"/>
</dbReference>
<evidence type="ECO:0000256" key="1">
    <source>
        <dbReference type="ARBA" id="ARBA00022737"/>
    </source>
</evidence>
<dbReference type="FunFam" id="1.10.238.10:FF:000178">
    <property type="entry name" value="Calmodulin-2 A"/>
    <property type="match status" value="1"/>
</dbReference>
<dbReference type="WBParaSite" id="snap_masked-unitig_11588-processed-gene-0.0-mRNA-1">
    <property type="protein sequence ID" value="snap_masked-unitig_11588-processed-gene-0.0-mRNA-1"/>
    <property type="gene ID" value="snap_masked-unitig_11588-processed-gene-0.0"/>
</dbReference>
<dbReference type="PROSITE" id="PS50222">
    <property type="entry name" value="EF_HAND_2"/>
    <property type="match status" value="2"/>
</dbReference>
<dbReference type="SUPFAM" id="SSF47473">
    <property type="entry name" value="EF-hand"/>
    <property type="match status" value="1"/>
</dbReference>
<dbReference type="InterPro" id="IPR002048">
    <property type="entry name" value="EF_hand_dom"/>
</dbReference>
<feature type="domain" description="EF-hand" evidence="3">
    <location>
        <begin position="27"/>
        <end position="62"/>
    </location>
</feature>
<dbReference type="Pfam" id="PF13499">
    <property type="entry name" value="EF-hand_7"/>
    <property type="match status" value="1"/>
</dbReference>
<keyword evidence="2" id="KW-0106">Calcium</keyword>
<name>A0A1I8JMP7_9PLAT</name>
<organism evidence="4 5">
    <name type="scientific">Macrostomum lignano</name>
    <dbReference type="NCBI Taxonomy" id="282301"/>
    <lineage>
        <taxon>Eukaryota</taxon>
        <taxon>Metazoa</taxon>
        <taxon>Spiralia</taxon>
        <taxon>Lophotrochozoa</taxon>
        <taxon>Platyhelminthes</taxon>
        <taxon>Rhabditophora</taxon>
        <taxon>Macrostomorpha</taxon>
        <taxon>Macrostomida</taxon>
        <taxon>Macrostomidae</taxon>
        <taxon>Macrostomum</taxon>
    </lineage>
</organism>
<dbReference type="SMART" id="SM00054">
    <property type="entry name" value="EFh"/>
    <property type="match status" value="2"/>
</dbReference>
<keyword evidence="1" id="KW-0677">Repeat</keyword>
<keyword evidence="4" id="KW-1185">Reference proteome</keyword>
<feature type="domain" description="EF-hand" evidence="3">
    <location>
        <begin position="63"/>
        <end position="98"/>
    </location>
</feature>
<dbReference type="AlphaFoldDB" id="A0A1I8JMP7"/>
<dbReference type="PANTHER" id="PTHR23048:SF0">
    <property type="entry name" value="CALMODULIN LIKE 3"/>
    <property type="match status" value="1"/>
</dbReference>
<dbReference type="CDD" id="cd00051">
    <property type="entry name" value="EFh"/>
    <property type="match status" value="1"/>
</dbReference>
<protein>
    <submittedName>
        <fullName evidence="5">Calmodulin</fullName>
    </submittedName>
</protein>
<dbReference type="PROSITE" id="PS00018">
    <property type="entry name" value="EF_HAND_1"/>
    <property type="match status" value="2"/>
</dbReference>
<evidence type="ECO:0000256" key="2">
    <source>
        <dbReference type="ARBA" id="ARBA00022837"/>
    </source>
</evidence>
<dbReference type="Proteomes" id="UP000095280">
    <property type="component" value="Unplaced"/>
</dbReference>
<dbReference type="InterPro" id="IPR050230">
    <property type="entry name" value="CALM/Myosin/TropC-like"/>
</dbReference>
<evidence type="ECO:0000313" key="5">
    <source>
        <dbReference type="WBParaSite" id="snap_masked-unitig_11588-processed-gene-0.0-mRNA-1"/>
    </source>
</evidence>
<accession>A0A1I8JMP7</accession>
<proteinExistence type="predicted"/>